<evidence type="ECO:0000256" key="17">
    <source>
        <dbReference type="ARBA" id="ARBA00023170"/>
    </source>
</evidence>
<dbReference type="PROSITE" id="PS50011">
    <property type="entry name" value="PROTEIN_KINASE_DOM"/>
    <property type="match status" value="1"/>
</dbReference>
<dbReference type="EC" id="2.7.11.1" evidence="4"/>
<dbReference type="GO" id="GO:0004674">
    <property type="term" value="F:protein serine/threonine kinase activity"/>
    <property type="evidence" value="ECO:0007669"/>
    <property type="project" value="UniProtKB-KW"/>
</dbReference>
<keyword evidence="15 22" id="KW-1133">Transmembrane helix</keyword>
<comment type="similarity">
    <text evidence="3">Belongs to the protein kinase superfamily. Ser/Thr protein kinase family.</text>
</comment>
<keyword evidence="8" id="KW-0808">Transferase</keyword>
<keyword evidence="5" id="KW-1003">Cell membrane</keyword>
<dbReference type="GO" id="GO:0005886">
    <property type="term" value="C:plasma membrane"/>
    <property type="evidence" value="ECO:0007669"/>
    <property type="project" value="UniProtKB-SubCell"/>
</dbReference>
<dbReference type="FunFam" id="1.10.510.10:FF:000016">
    <property type="entry name" value="Somatic embryogenesis receptor-like kinase 1"/>
    <property type="match status" value="1"/>
</dbReference>
<keyword evidence="10 23" id="KW-0732">Signal</keyword>
<keyword evidence="26" id="KW-1185">Reference proteome</keyword>
<dbReference type="SUPFAM" id="SSF56112">
    <property type="entry name" value="Protein kinase-like (PK-like)"/>
    <property type="match status" value="1"/>
</dbReference>
<keyword evidence="11" id="KW-0677">Repeat</keyword>
<feature type="transmembrane region" description="Helical" evidence="22">
    <location>
        <begin position="336"/>
        <end position="356"/>
    </location>
</feature>
<evidence type="ECO:0000259" key="24">
    <source>
        <dbReference type="PROSITE" id="PS50011"/>
    </source>
</evidence>
<dbReference type="AlphaFoldDB" id="A0A835CHM4"/>
<evidence type="ECO:0000256" key="11">
    <source>
        <dbReference type="ARBA" id="ARBA00022737"/>
    </source>
</evidence>
<dbReference type="Gene3D" id="3.30.200.20">
    <property type="entry name" value="Phosphorylase Kinase, domain 1"/>
    <property type="match status" value="1"/>
</dbReference>
<dbReference type="InterPro" id="IPR050647">
    <property type="entry name" value="Plant_LRR-RLKs"/>
</dbReference>
<keyword evidence="9 22" id="KW-0812">Transmembrane</keyword>
<reference evidence="25" key="1">
    <citation type="submission" date="2020-09" db="EMBL/GenBank/DDBJ databases">
        <title>Genome-Enabled Discovery of Anthraquinone Biosynthesis in Senna tora.</title>
        <authorList>
            <person name="Kang S.-H."/>
            <person name="Pandey R.P."/>
            <person name="Lee C.-M."/>
            <person name="Sim J.-S."/>
            <person name="Jeong J.-T."/>
            <person name="Choi B.-S."/>
            <person name="Jung M."/>
            <person name="Ginzburg D."/>
            <person name="Zhao K."/>
            <person name="Won S.Y."/>
            <person name="Oh T.-J."/>
            <person name="Yu Y."/>
            <person name="Kim N.-H."/>
            <person name="Lee O.R."/>
            <person name="Lee T.-H."/>
            <person name="Bashyal P."/>
            <person name="Kim T.-S."/>
            <person name="Lee W.-H."/>
            <person name="Kawkins C."/>
            <person name="Kim C.-K."/>
            <person name="Kim J.S."/>
            <person name="Ahn B.O."/>
            <person name="Rhee S.Y."/>
            <person name="Sohng J.K."/>
        </authorList>
    </citation>
    <scope>NUCLEOTIDE SEQUENCE</scope>
    <source>
        <tissue evidence="25">Leaf</tissue>
    </source>
</reference>
<dbReference type="InterPro" id="IPR032675">
    <property type="entry name" value="LRR_dom_sf"/>
</dbReference>
<dbReference type="Pfam" id="PF07714">
    <property type="entry name" value="PK_Tyr_Ser-Thr"/>
    <property type="match status" value="1"/>
</dbReference>
<evidence type="ECO:0000256" key="8">
    <source>
        <dbReference type="ARBA" id="ARBA00022679"/>
    </source>
</evidence>
<evidence type="ECO:0000256" key="21">
    <source>
        <dbReference type="PROSITE-ProRule" id="PRU10141"/>
    </source>
</evidence>
<evidence type="ECO:0000313" key="25">
    <source>
        <dbReference type="EMBL" id="KAF7842624.1"/>
    </source>
</evidence>
<dbReference type="SUPFAM" id="SSF52058">
    <property type="entry name" value="L domain-like"/>
    <property type="match status" value="1"/>
</dbReference>
<keyword evidence="13 25" id="KW-0418">Kinase</keyword>
<dbReference type="Gene3D" id="1.10.510.10">
    <property type="entry name" value="Transferase(Phosphotransferase) domain 1"/>
    <property type="match status" value="1"/>
</dbReference>
<dbReference type="InterPro" id="IPR011009">
    <property type="entry name" value="Kinase-like_dom_sf"/>
</dbReference>
<evidence type="ECO:0000256" key="3">
    <source>
        <dbReference type="ARBA" id="ARBA00008684"/>
    </source>
</evidence>
<organism evidence="25 26">
    <name type="scientific">Senna tora</name>
    <dbReference type="NCBI Taxonomy" id="362788"/>
    <lineage>
        <taxon>Eukaryota</taxon>
        <taxon>Viridiplantae</taxon>
        <taxon>Streptophyta</taxon>
        <taxon>Embryophyta</taxon>
        <taxon>Tracheophyta</taxon>
        <taxon>Spermatophyta</taxon>
        <taxon>Magnoliopsida</taxon>
        <taxon>eudicotyledons</taxon>
        <taxon>Gunneridae</taxon>
        <taxon>Pentapetalae</taxon>
        <taxon>rosids</taxon>
        <taxon>fabids</taxon>
        <taxon>Fabales</taxon>
        <taxon>Fabaceae</taxon>
        <taxon>Caesalpinioideae</taxon>
        <taxon>Cassia clade</taxon>
        <taxon>Senna</taxon>
    </lineage>
</organism>
<name>A0A835CHM4_9FABA</name>
<keyword evidence="14 21" id="KW-0067">ATP-binding</keyword>
<comment type="caution">
    <text evidence="25">The sequence shown here is derived from an EMBL/GenBank/DDBJ whole genome shotgun (WGS) entry which is preliminary data.</text>
</comment>
<evidence type="ECO:0000256" key="19">
    <source>
        <dbReference type="ARBA" id="ARBA00047899"/>
    </source>
</evidence>
<dbReference type="GO" id="GO:0005524">
    <property type="term" value="F:ATP binding"/>
    <property type="evidence" value="ECO:0007669"/>
    <property type="project" value="UniProtKB-UniRule"/>
</dbReference>
<evidence type="ECO:0000256" key="10">
    <source>
        <dbReference type="ARBA" id="ARBA00022729"/>
    </source>
</evidence>
<dbReference type="InterPro" id="IPR013210">
    <property type="entry name" value="LRR_N_plant-typ"/>
</dbReference>
<feature type="binding site" evidence="21">
    <location>
        <position position="308"/>
    </location>
    <ligand>
        <name>ATP</name>
        <dbReference type="ChEBI" id="CHEBI:30616"/>
    </ligand>
</feature>
<evidence type="ECO:0000256" key="4">
    <source>
        <dbReference type="ARBA" id="ARBA00012513"/>
    </source>
</evidence>
<keyword evidence="7" id="KW-0433">Leucine-rich repeat</keyword>
<dbReference type="Pfam" id="PF23598">
    <property type="entry name" value="LRR_14"/>
    <property type="match status" value="1"/>
</dbReference>
<dbReference type="FunFam" id="3.30.200.20:FF:000015">
    <property type="entry name" value="Somatic embryogenesis receptor kinase 1"/>
    <property type="match status" value="1"/>
</dbReference>
<evidence type="ECO:0000256" key="13">
    <source>
        <dbReference type="ARBA" id="ARBA00022777"/>
    </source>
</evidence>
<dbReference type="FunFam" id="3.80.10.10:FF:000024">
    <property type="entry name" value="Somatic embryogenesis receptor kinase 1"/>
    <property type="match status" value="1"/>
</dbReference>
<dbReference type="InterPro" id="IPR001245">
    <property type="entry name" value="Ser-Thr/Tyr_kinase_cat_dom"/>
</dbReference>
<evidence type="ECO:0000256" key="18">
    <source>
        <dbReference type="ARBA" id="ARBA00023180"/>
    </source>
</evidence>
<dbReference type="InterPro" id="IPR017441">
    <property type="entry name" value="Protein_kinase_ATP_BS"/>
</dbReference>
<evidence type="ECO:0000256" key="15">
    <source>
        <dbReference type="ARBA" id="ARBA00022989"/>
    </source>
</evidence>
<dbReference type="InterPro" id="IPR000719">
    <property type="entry name" value="Prot_kinase_dom"/>
</dbReference>
<keyword evidence="18" id="KW-0325">Glycoprotein</keyword>
<feature type="transmembrane region" description="Helical" evidence="22">
    <location>
        <begin position="218"/>
        <end position="240"/>
    </location>
</feature>
<dbReference type="OrthoDB" id="511504at2759"/>
<feature type="chain" id="PRO_5032707926" description="non-specific serine/threonine protein kinase" evidence="23">
    <location>
        <begin position="21"/>
        <end position="601"/>
    </location>
</feature>
<comment type="catalytic activity">
    <reaction evidence="19">
        <text>L-threonyl-[protein] + ATP = O-phospho-L-threonyl-[protein] + ADP + H(+)</text>
        <dbReference type="Rhea" id="RHEA:46608"/>
        <dbReference type="Rhea" id="RHEA-COMP:11060"/>
        <dbReference type="Rhea" id="RHEA-COMP:11605"/>
        <dbReference type="ChEBI" id="CHEBI:15378"/>
        <dbReference type="ChEBI" id="CHEBI:30013"/>
        <dbReference type="ChEBI" id="CHEBI:30616"/>
        <dbReference type="ChEBI" id="CHEBI:61977"/>
        <dbReference type="ChEBI" id="CHEBI:456216"/>
        <dbReference type="EC" id="2.7.11.1"/>
    </reaction>
</comment>
<keyword evidence="16 22" id="KW-0472">Membrane</keyword>
<accession>A0A835CHM4</accession>
<dbReference type="Gene3D" id="3.80.10.10">
    <property type="entry name" value="Ribonuclease Inhibitor"/>
    <property type="match status" value="1"/>
</dbReference>
<dbReference type="PANTHER" id="PTHR48056:SF81">
    <property type="entry name" value="RECEPTOR PROTEIN-TYROSINE KINASE CEPR1"/>
    <property type="match status" value="1"/>
</dbReference>
<evidence type="ECO:0000313" key="26">
    <source>
        <dbReference type="Proteomes" id="UP000634136"/>
    </source>
</evidence>
<evidence type="ECO:0000256" key="2">
    <source>
        <dbReference type="ARBA" id="ARBA00004479"/>
    </source>
</evidence>
<dbReference type="PROSITE" id="PS00107">
    <property type="entry name" value="PROTEIN_KINASE_ATP"/>
    <property type="match status" value="1"/>
</dbReference>
<evidence type="ECO:0000256" key="5">
    <source>
        <dbReference type="ARBA" id="ARBA00022475"/>
    </source>
</evidence>
<evidence type="ECO:0000256" key="23">
    <source>
        <dbReference type="SAM" id="SignalP"/>
    </source>
</evidence>
<dbReference type="Proteomes" id="UP000634136">
    <property type="component" value="Unassembled WGS sequence"/>
</dbReference>
<dbReference type="InterPro" id="IPR055414">
    <property type="entry name" value="LRR_R13L4/SHOC2-like"/>
</dbReference>
<gene>
    <name evidence="25" type="ORF">G2W53_004922</name>
</gene>
<feature type="domain" description="Protein kinase" evidence="24">
    <location>
        <begin position="280"/>
        <end position="581"/>
    </location>
</feature>
<evidence type="ECO:0000256" key="14">
    <source>
        <dbReference type="ARBA" id="ARBA00022840"/>
    </source>
</evidence>
<dbReference type="EMBL" id="JAAIUW010000002">
    <property type="protein sequence ID" value="KAF7842624.1"/>
    <property type="molecule type" value="Genomic_DNA"/>
</dbReference>
<feature type="signal peptide" evidence="23">
    <location>
        <begin position="1"/>
        <end position="20"/>
    </location>
</feature>
<dbReference type="Pfam" id="PF08263">
    <property type="entry name" value="LRRNT_2"/>
    <property type="match status" value="1"/>
</dbReference>
<sequence>MDSFLLWPVLLFDLLLKVSGNAEGVWSSPDLITVNCEISHGSDPFVGLEFNALNALRNNMADPNNVLQSWDPTHVNPCMWFRVTCNRDNRVTRIDLGDENLSGQLVPQLGQLLNLQYLQLHSNNIIGKIPEELGSLTKLVSLDLYLNRLTGPIPDTLGNLKKLRYLRLNSNNLSGNIPTSLTTVASLQVLFQNNPGLKQQKFSPPQSASSGKSATTTVIVGVAVGAALTFAGPAIAFAFWRIRKEQDEFFDVPDAESPEVHHSRFKQFSLHELKVATNNFSDQNILGRGGFGKVYKGCLTDGSLVAVKRLQEESLMGSREFENEVKILGMTVHRNLVRLCGFCMTSTELMLVYPYMVNRSVELNLRVHPGSQPLLDWPKRKSIALGAARGLAYLHNHCDRRIIHGDCKCSNILLNEGFEAVIADFGLARVMDFKDSHDNTLGIRGTYGYMAPEYCLHGVLSVKIDVFAYGIVLLELISGRIYSRYFIDREESLLDWAKRLLKEKKLETLVDPLLQGNYDAEEAEQVVQVALLCTLHSPSNRPNMSEVITMLEDGEGLAEKWEKLQNEIFQQDFNQPDHPNFNWIEDSVSYLSEDELSLSPR</sequence>
<keyword evidence="12 21" id="KW-0547">Nucleotide-binding</keyword>
<proteinExistence type="inferred from homology"/>
<comment type="catalytic activity">
    <reaction evidence="20">
        <text>L-seryl-[protein] + ATP = O-phospho-L-seryl-[protein] + ADP + H(+)</text>
        <dbReference type="Rhea" id="RHEA:17989"/>
        <dbReference type="Rhea" id="RHEA-COMP:9863"/>
        <dbReference type="Rhea" id="RHEA-COMP:11604"/>
        <dbReference type="ChEBI" id="CHEBI:15378"/>
        <dbReference type="ChEBI" id="CHEBI:29999"/>
        <dbReference type="ChEBI" id="CHEBI:30616"/>
        <dbReference type="ChEBI" id="CHEBI:83421"/>
        <dbReference type="ChEBI" id="CHEBI:456216"/>
        <dbReference type="EC" id="2.7.11.1"/>
    </reaction>
</comment>
<evidence type="ECO:0000256" key="16">
    <source>
        <dbReference type="ARBA" id="ARBA00023136"/>
    </source>
</evidence>
<evidence type="ECO:0000256" key="22">
    <source>
        <dbReference type="SAM" id="Phobius"/>
    </source>
</evidence>
<evidence type="ECO:0000256" key="20">
    <source>
        <dbReference type="ARBA" id="ARBA00048679"/>
    </source>
</evidence>
<evidence type="ECO:0000256" key="9">
    <source>
        <dbReference type="ARBA" id="ARBA00022692"/>
    </source>
</evidence>
<evidence type="ECO:0000256" key="7">
    <source>
        <dbReference type="ARBA" id="ARBA00022614"/>
    </source>
</evidence>
<evidence type="ECO:0000256" key="6">
    <source>
        <dbReference type="ARBA" id="ARBA00022527"/>
    </source>
</evidence>
<keyword evidence="17 25" id="KW-0675">Receptor</keyword>
<comment type="subcellular location">
    <subcellularLocation>
        <location evidence="1">Cell membrane</location>
        <topology evidence="1">Single-pass membrane protein</topology>
    </subcellularLocation>
    <subcellularLocation>
        <location evidence="2">Membrane</location>
        <topology evidence="2">Single-pass type I membrane protein</topology>
    </subcellularLocation>
</comment>
<keyword evidence="6" id="KW-0723">Serine/threonine-protein kinase</keyword>
<evidence type="ECO:0000256" key="1">
    <source>
        <dbReference type="ARBA" id="ARBA00004162"/>
    </source>
</evidence>
<dbReference type="PANTHER" id="PTHR48056">
    <property type="entry name" value="LRR RECEPTOR-LIKE SERINE/THREONINE-PROTEIN KINASE-RELATED"/>
    <property type="match status" value="1"/>
</dbReference>
<protein>
    <recommendedName>
        <fullName evidence="4">non-specific serine/threonine protein kinase</fullName>
        <ecNumber evidence="4">2.7.11.1</ecNumber>
    </recommendedName>
</protein>
<evidence type="ECO:0000256" key="12">
    <source>
        <dbReference type="ARBA" id="ARBA00022741"/>
    </source>
</evidence>